<protein>
    <submittedName>
        <fullName evidence="2">Uncharacterized protein</fullName>
    </submittedName>
</protein>
<proteinExistence type="predicted"/>
<evidence type="ECO:0000256" key="1">
    <source>
        <dbReference type="SAM" id="MobiDB-lite"/>
    </source>
</evidence>
<dbReference type="RefSeq" id="WP_163733378.1">
    <property type="nucleotide sequence ID" value="NZ_AP022610.1"/>
</dbReference>
<dbReference type="KEGG" id="mmag:MMAD_10140"/>
<reference evidence="2 3" key="1">
    <citation type="journal article" date="2019" name="Emerg. Microbes Infect.">
        <title>Comprehensive subspecies identification of 175 nontuberculous mycobacteria species based on 7547 genomic profiles.</title>
        <authorList>
            <person name="Matsumoto Y."/>
            <person name="Kinjo T."/>
            <person name="Motooka D."/>
            <person name="Nabeya D."/>
            <person name="Jung N."/>
            <person name="Uechi K."/>
            <person name="Horii T."/>
            <person name="Iida T."/>
            <person name="Fujita J."/>
            <person name="Nakamura S."/>
        </authorList>
    </citation>
    <scope>NUCLEOTIDE SEQUENCE [LARGE SCALE GENOMIC DNA]</scope>
    <source>
        <strain evidence="2 3">JCM 13574</strain>
    </source>
</reference>
<dbReference type="EMBL" id="AP022610">
    <property type="protein sequence ID" value="BBZ26719.1"/>
    <property type="molecule type" value="Genomic_DNA"/>
</dbReference>
<accession>A0A7I7XAB8</accession>
<keyword evidence="3" id="KW-1185">Reference proteome</keyword>
<evidence type="ECO:0000313" key="2">
    <source>
        <dbReference type="EMBL" id="BBZ26719.1"/>
    </source>
</evidence>
<evidence type="ECO:0000313" key="3">
    <source>
        <dbReference type="Proteomes" id="UP000466517"/>
    </source>
</evidence>
<feature type="region of interest" description="Disordered" evidence="1">
    <location>
        <begin position="100"/>
        <end position="119"/>
    </location>
</feature>
<organism evidence="2 3">
    <name type="scientific">Mycolicibacterium madagascariense</name>
    <dbReference type="NCBI Taxonomy" id="212765"/>
    <lineage>
        <taxon>Bacteria</taxon>
        <taxon>Bacillati</taxon>
        <taxon>Actinomycetota</taxon>
        <taxon>Actinomycetes</taxon>
        <taxon>Mycobacteriales</taxon>
        <taxon>Mycobacteriaceae</taxon>
        <taxon>Mycolicibacterium</taxon>
    </lineage>
</organism>
<dbReference type="Proteomes" id="UP000466517">
    <property type="component" value="Chromosome"/>
</dbReference>
<dbReference type="AlphaFoldDB" id="A0A7I7XAB8"/>
<sequence>MDESRTLRGTELRYALTNYLLQNGRCSITTLIEGLTEQGFVIVGDPPKSVSDALRWEMARGRVCRVGRGTYRPFEVPRSTEYRIHHRVLELRTRACRIRSEAGTSDVPPAEHATSDGSG</sequence>
<name>A0A7I7XAB8_9MYCO</name>
<gene>
    <name evidence="2" type="ORF">MMAD_10140</name>
</gene>